<name>A0A812CJJ3_ACAPH</name>
<sequence>MPQLAYPLRWTRHDTNPNIPTFEKESFTEGALRLNPNKLVREKPRKNKYCLPTEKEMQRRKELFAEFDRMHNLAQETCDWLVSHEFVVSNNDRRNLSTLMKTCFDPLAFSSLGKKPKEIYLVQQERDRAVVKTVKLAEKERFEMKRKRVREISSHYLFFSSFFLFFLCLFLYHFLCRFLSAFLLLFSVSISFLF</sequence>
<keyword evidence="3" id="KW-1185">Reference proteome</keyword>
<gene>
    <name evidence="2" type="ORF">SPHA_36836</name>
</gene>
<reference evidence="2" key="1">
    <citation type="submission" date="2021-01" db="EMBL/GenBank/DDBJ databases">
        <authorList>
            <person name="Li R."/>
            <person name="Bekaert M."/>
        </authorList>
    </citation>
    <scope>NUCLEOTIDE SEQUENCE</scope>
    <source>
        <strain evidence="2">Farmed</strain>
    </source>
</reference>
<accession>A0A812CJJ3</accession>
<dbReference type="AlphaFoldDB" id="A0A812CJJ3"/>
<evidence type="ECO:0000313" key="2">
    <source>
        <dbReference type="EMBL" id="CAE1269980.1"/>
    </source>
</evidence>
<comment type="caution">
    <text evidence="2">The sequence shown here is derived from an EMBL/GenBank/DDBJ whole genome shotgun (WGS) entry which is preliminary data.</text>
</comment>
<feature type="transmembrane region" description="Helical" evidence="1">
    <location>
        <begin position="154"/>
        <end position="172"/>
    </location>
</feature>
<dbReference type="EMBL" id="CAHIKZ030001622">
    <property type="protein sequence ID" value="CAE1269980.1"/>
    <property type="molecule type" value="Genomic_DNA"/>
</dbReference>
<evidence type="ECO:0000256" key="1">
    <source>
        <dbReference type="SAM" id="Phobius"/>
    </source>
</evidence>
<organism evidence="2 3">
    <name type="scientific">Acanthosepion pharaonis</name>
    <name type="common">Pharaoh cuttlefish</name>
    <name type="synonym">Sepia pharaonis</name>
    <dbReference type="NCBI Taxonomy" id="158019"/>
    <lineage>
        <taxon>Eukaryota</taxon>
        <taxon>Metazoa</taxon>
        <taxon>Spiralia</taxon>
        <taxon>Lophotrochozoa</taxon>
        <taxon>Mollusca</taxon>
        <taxon>Cephalopoda</taxon>
        <taxon>Coleoidea</taxon>
        <taxon>Decapodiformes</taxon>
        <taxon>Sepiida</taxon>
        <taxon>Sepiina</taxon>
        <taxon>Sepiidae</taxon>
        <taxon>Acanthosepion</taxon>
    </lineage>
</organism>
<dbReference type="Proteomes" id="UP000597762">
    <property type="component" value="Unassembled WGS sequence"/>
</dbReference>
<keyword evidence="1" id="KW-1133">Transmembrane helix</keyword>
<protein>
    <submittedName>
        <fullName evidence="2">Uncharacterized protein</fullName>
    </submittedName>
</protein>
<proteinExistence type="predicted"/>
<keyword evidence="1" id="KW-0472">Membrane</keyword>
<evidence type="ECO:0000313" key="3">
    <source>
        <dbReference type="Proteomes" id="UP000597762"/>
    </source>
</evidence>
<keyword evidence="1" id="KW-0812">Transmembrane</keyword>